<dbReference type="PANTHER" id="PTHR34109:SF1">
    <property type="entry name" value="VOC DOMAIN-CONTAINING PROTEIN"/>
    <property type="match status" value="1"/>
</dbReference>
<sequence>MAPEVTNMPPASLKSKRLVAKRPMPLLPVMETPSSVSWLLSEGEQQKRDTSLLPHLYLKVSDAKGAALFYRTAFGVEQVFCRGICRYINGDYPRATELDFIGYVLVIYDSDIPVKPDETRAYRDLIVGDPDRLIAQAVSFGAKAVGEIIETVRGRMGRIKDPYGVVWRISSYI</sequence>
<accession>A0A978URI6</accession>
<organism evidence="1 2">
    <name type="scientific">Ziziphus jujuba var. spinosa</name>
    <dbReference type="NCBI Taxonomy" id="714518"/>
    <lineage>
        <taxon>Eukaryota</taxon>
        <taxon>Viridiplantae</taxon>
        <taxon>Streptophyta</taxon>
        <taxon>Embryophyta</taxon>
        <taxon>Tracheophyta</taxon>
        <taxon>Spermatophyta</taxon>
        <taxon>Magnoliopsida</taxon>
        <taxon>eudicotyledons</taxon>
        <taxon>Gunneridae</taxon>
        <taxon>Pentapetalae</taxon>
        <taxon>rosids</taxon>
        <taxon>fabids</taxon>
        <taxon>Rosales</taxon>
        <taxon>Rhamnaceae</taxon>
        <taxon>Paliureae</taxon>
        <taxon>Ziziphus</taxon>
    </lineage>
</organism>
<proteinExistence type="predicted"/>
<dbReference type="Proteomes" id="UP000813462">
    <property type="component" value="Unassembled WGS sequence"/>
</dbReference>
<comment type="caution">
    <text evidence="1">The sequence shown here is derived from an EMBL/GenBank/DDBJ whole genome shotgun (WGS) entry which is preliminary data.</text>
</comment>
<dbReference type="InterPro" id="IPR029068">
    <property type="entry name" value="Glyas_Bleomycin-R_OHBP_Dase"/>
</dbReference>
<dbReference type="AlphaFoldDB" id="A0A978URI6"/>
<reference evidence="1" key="1">
    <citation type="journal article" date="2021" name="Front. Plant Sci.">
        <title>Chromosome-Scale Genome Assembly for Chinese Sour Jujube and Insights Into Its Genome Evolution and Domestication Signature.</title>
        <authorList>
            <person name="Shen L.-Y."/>
            <person name="Luo H."/>
            <person name="Wang X.-L."/>
            <person name="Wang X.-M."/>
            <person name="Qiu X.-J."/>
            <person name="Liu H."/>
            <person name="Zhou S.-S."/>
            <person name="Jia K.-H."/>
            <person name="Nie S."/>
            <person name="Bao Y.-T."/>
            <person name="Zhang R.-G."/>
            <person name="Yun Q.-Z."/>
            <person name="Chai Y.-H."/>
            <person name="Lu J.-Y."/>
            <person name="Li Y."/>
            <person name="Zhao S.-W."/>
            <person name="Mao J.-F."/>
            <person name="Jia S.-G."/>
            <person name="Mao Y.-M."/>
        </authorList>
    </citation>
    <scope>NUCLEOTIDE SEQUENCE</scope>
    <source>
        <strain evidence="1">AT0</strain>
        <tissue evidence="1">Leaf</tissue>
    </source>
</reference>
<dbReference type="PANTHER" id="PTHR34109">
    <property type="entry name" value="BNAUNNG04460D PROTEIN-RELATED"/>
    <property type="match status" value="1"/>
</dbReference>
<name>A0A978URI6_ZIZJJ</name>
<evidence type="ECO:0000313" key="2">
    <source>
        <dbReference type="Proteomes" id="UP000813462"/>
    </source>
</evidence>
<evidence type="ECO:0008006" key="3">
    <source>
        <dbReference type="Google" id="ProtNLM"/>
    </source>
</evidence>
<protein>
    <recommendedName>
        <fullName evidence="3">VOC domain-containing protein</fullName>
    </recommendedName>
</protein>
<dbReference type="SUPFAM" id="SSF54593">
    <property type="entry name" value="Glyoxalase/Bleomycin resistance protein/Dihydroxybiphenyl dioxygenase"/>
    <property type="match status" value="1"/>
</dbReference>
<evidence type="ECO:0000313" key="1">
    <source>
        <dbReference type="EMBL" id="KAH7517486.1"/>
    </source>
</evidence>
<dbReference type="EMBL" id="JAEACU010000009">
    <property type="protein sequence ID" value="KAH7517486.1"/>
    <property type="molecule type" value="Genomic_DNA"/>
</dbReference>
<dbReference type="Gene3D" id="3.10.180.10">
    <property type="entry name" value="2,3-Dihydroxybiphenyl 1,2-Dioxygenase, domain 1"/>
    <property type="match status" value="1"/>
</dbReference>
<gene>
    <name evidence="1" type="ORF">FEM48_Zijuj09G0069900</name>
</gene>